<protein>
    <submittedName>
        <fullName evidence="1">Uncharacterized protein</fullName>
    </submittedName>
</protein>
<organism evidence="1 2">
    <name type="scientific">Granulibacter bethesdensis (strain ATCC BAA-1260 / CGDNIH1)</name>
    <dbReference type="NCBI Taxonomy" id="391165"/>
    <lineage>
        <taxon>Bacteria</taxon>
        <taxon>Pseudomonadati</taxon>
        <taxon>Pseudomonadota</taxon>
        <taxon>Alphaproteobacteria</taxon>
        <taxon>Acetobacterales</taxon>
        <taxon>Acetobacteraceae</taxon>
        <taxon>Granulibacter</taxon>
    </lineage>
</organism>
<reference evidence="1 2" key="1">
    <citation type="journal article" date="2007" name="J. Bacteriol.">
        <title>Genome sequence analysis of the emerging human pathogenic acetic acid bacterium Granulibacter bethesdensis.</title>
        <authorList>
            <person name="Greenberg D.E."/>
            <person name="Porcella S.F."/>
            <person name="Zelazny A.M."/>
            <person name="Virtaneva K."/>
            <person name="Sturdevant D.E."/>
            <person name="Kupko J.J.III."/>
            <person name="Barbian K.D."/>
            <person name="Babar A."/>
            <person name="Dorward D.W."/>
            <person name="Holland S.M."/>
        </authorList>
    </citation>
    <scope>NUCLEOTIDE SEQUENCE [LARGE SCALE GENOMIC DNA]</scope>
    <source>
        <strain evidence="2">ATCC BAA-1260 / CGDNIH1</strain>
    </source>
</reference>
<evidence type="ECO:0000313" key="2">
    <source>
        <dbReference type="Proteomes" id="UP000001963"/>
    </source>
</evidence>
<sequence>MVSWQVSWLTGHCLRSCLPEAEASVTSVDAGSPLTVAGAAPALLMRTGFPLGSGVRL</sequence>
<dbReference type="EMBL" id="CP000394">
    <property type="protein sequence ID" value="ASV62385.1"/>
    <property type="molecule type" value="Genomic_DNA"/>
</dbReference>
<accession>A0A286M2Y6</accession>
<proteinExistence type="predicted"/>
<evidence type="ECO:0000313" key="1">
    <source>
        <dbReference type="EMBL" id="ASV62385.1"/>
    </source>
</evidence>
<gene>
    <name evidence="1" type="ordered locus">GbCGDNIH1_8104</name>
</gene>
<dbReference type="Proteomes" id="UP000001963">
    <property type="component" value="Chromosome"/>
</dbReference>
<dbReference type="AlphaFoldDB" id="A0A286M2Y6"/>
<name>A0A286M2Y6_GRABC</name>
<keyword evidence="2" id="KW-1185">Reference proteome</keyword>
<dbReference type="KEGG" id="gbe:GbCGDNIH1_8104"/>